<evidence type="ECO:0000313" key="1">
    <source>
        <dbReference type="EMBL" id="TQE01769.1"/>
    </source>
</evidence>
<name>A0A540MSJ9_MALBA</name>
<protein>
    <submittedName>
        <fullName evidence="1">Uncharacterized protein</fullName>
    </submittedName>
</protein>
<gene>
    <name evidence="1" type="ORF">C1H46_012569</name>
</gene>
<organism evidence="1 2">
    <name type="scientific">Malus baccata</name>
    <name type="common">Siberian crab apple</name>
    <name type="synonym">Pyrus baccata</name>
    <dbReference type="NCBI Taxonomy" id="106549"/>
    <lineage>
        <taxon>Eukaryota</taxon>
        <taxon>Viridiplantae</taxon>
        <taxon>Streptophyta</taxon>
        <taxon>Embryophyta</taxon>
        <taxon>Tracheophyta</taxon>
        <taxon>Spermatophyta</taxon>
        <taxon>Magnoliopsida</taxon>
        <taxon>eudicotyledons</taxon>
        <taxon>Gunneridae</taxon>
        <taxon>Pentapetalae</taxon>
        <taxon>rosids</taxon>
        <taxon>fabids</taxon>
        <taxon>Rosales</taxon>
        <taxon>Rosaceae</taxon>
        <taxon>Amygdaloideae</taxon>
        <taxon>Maleae</taxon>
        <taxon>Malus</taxon>
    </lineage>
</organism>
<dbReference type="AlphaFoldDB" id="A0A540MSJ9"/>
<evidence type="ECO:0000313" key="2">
    <source>
        <dbReference type="Proteomes" id="UP000315295"/>
    </source>
</evidence>
<keyword evidence="2" id="KW-1185">Reference proteome</keyword>
<accession>A0A540MSJ9</accession>
<proteinExistence type="predicted"/>
<reference evidence="1 2" key="1">
    <citation type="journal article" date="2019" name="G3 (Bethesda)">
        <title>Sequencing of a Wild Apple (Malus baccata) Genome Unravels the Differences Between Cultivated and Wild Apple Species Regarding Disease Resistance and Cold Tolerance.</title>
        <authorList>
            <person name="Chen X."/>
        </authorList>
    </citation>
    <scope>NUCLEOTIDE SEQUENCE [LARGE SCALE GENOMIC DNA]</scope>
    <source>
        <strain evidence="2">cv. Shandingzi</strain>
        <tissue evidence="1">Leaves</tissue>
    </source>
</reference>
<dbReference type="EMBL" id="VIEB01000188">
    <property type="protein sequence ID" value="TQE01769.1"/>
    <property type="molecule type" value="Genomic_DNA"/>
</dbReference>
<comment type="caution">
    <text evidence="1">The sequence shown here is derived from an EMBL/GenBank/DDBJ whole genome shotgun (WGS) entry which is preliminary data.</text>
</comment>
<sequence>MLLSSKTISSEEQASIKESVPWHETFGALKNKFKNGARVLNLIEELLLQGETFIFCVDFKGVMVYSSLLDVLGMFFEKVGNADGNLRHLSPYLHGIVLEELEVLLLDMEHVPLLKLTEHRMLCWRDKISDLAALGMPIKSLEERLEKLHDTMFSLRLKKDKGILG</sequence>
<dbReference type="Proteomes" id="UP000315295">
    <property type="component" value="Unassembled WGS sequence"/>
</dbReference>